<sequence length="63" mass="6809">MPSKIVGSLLRTEALARCVEQDSGFGPARGPVQNNSKRKEKMGLGAARKVEGSFVNFLFEQGL</sequence>
<dbReference type="EMBL" id="LXQA010198672">
    <property type="protein sequence ID" value="MCI32785.1"/>
    <property type="molecule type" value="Genomic_DNA"/>
</dbReference>
<keyword evidence="2" id="KW-1185">Reference proteome</keyword>
<feature type="non-terminal residue" evidence="1">
    <location>
        <position position="63"/>
    </location>
</feature>
<reference evidence="1 2" key="1">
    <citation type="journal article" date="2018" name="Front. Plant Sci.">
        <title>Red Clover (Trifolium pratense) and Zigzag Clover (T. medium) - A Picture of Genomic Similarities and Differences.</title>
        <authorList>
            <person name="Dluhosova J."/>
            <person name="Istvanek J."/>
            <person name="Nedelnik J."/>
            <person name="Repkova J."/>
        </authorList>
    </citation>
    <scope>NUCLEOTIDE SEQUENCE [LARGE SCALE GENOMIC DNA]</scope>
    <source>
        <strain evidence="2">cv. 10/8</strain>
        <tissue evidence="1">Leaf</tissue>
    </source>
</reference>
<organism evidence="1 2">
    <name type="scientific">Trifolium medium</name>
    <dbReference type="NCBI Taxonomy" id="97028"/>
    <lineage>
        <taxon>Eukaryota</taxon>
        <taxon>Viridiplantae</taxon>
        <taxon>Streptophyta</taxon>
        <taxon>Embryophyta</taxon>
        <taxon>Tracheophyta</taxon>
        <taxon>Spermatophyta</taxon>
        <taxon>Magnoliopsida</taxon>
        <taxon>eudicotyledons</taxon>
        <taxon>Gunneridae</taxon>
        <taxon>Pentapetalae</taxon>
        <taxon>rosids</taxon>
        <taxon>fabids</taxon>
        <taxon>Fabales</taxon>
        <taxon>Fabaceae</taxon>
        <taxon>Papilionoideae</taxon>
        <taxon>50 kb inversion clade</taxon>
        <taxon>NPAAA clade</taxon>
        <taxon>Hologalegina</taxon>
        <taxon>IRL clade</taxon>
        <taxon>Trifolieae</taxon>
        <taxon>Trifolium</taxon>
    </lineage>
</organism>
<evidence type="ECO:0000313" key="1">
    <source>
        <dbReference type="EMBL" id="MCI32785.1"/>
    </source>
</evidence>
<dbReference type="AlphaFoldDB" id="A0A392RB50"/>
<proteinExistence type="predicted"/>
<comment type="caution">
    <text evidence="1">The sequence shown here is derived from an EMBL/GenBank/DDBJ whole genome shotgun (WGS) entry which is preliminary data.</text>
</comment>
<evidence type="ECO:0000313" key="2">
    <source>
        <dbReference type="Proteomes" id="UP000265520"/>
    </source>
</evidence>
<dbReference type="Proteomes" id="UP000265520">
    <property type="component" value="Unassembled WGS sequence"/>
</dbReference>
<protein>
    <submittedName>
        <fullName evidence="1">Uncharacterized protein</fullName>
    </submittedName>
</protein>
<name>A0A392RB50_9FABA</name>
<accession>A0A392RB50</accession>